<dbReference type="InterPro" id="IPR008984">
    <property type="entry name" value="SMAD_FHA_dom_sf"/>
</dbReference>
<organism evidence="3 4">
    <name type="scientific">Pomacea canaliculata</name>
    <name type="common">Golden apple snail</name>
    <dbReference type="NCBI Taxonomy" id="400727"/>
    <lineage>
        <taxon>Eukaryota</taxon>
        <taxon>Metazoa</taxon>
        <taxon>Spiralia</taxon>
        <taxon>Lophotrochozoa</taxon>
        <taxon>Mollusca</taxon>
        <taxon>Gastropoda</taxon>
        <taxon>Caenogastropoda</taxon>
        <taxon>Architaenioglossa</taxon>
        <taxon>Ampullarioidea</taxon>
        <taxon>Ampullariidae</taxon>
        <taxon>Pomacea</taxon>
    </lineage>
</organism>
<dbReference type="OrthoDB" id="5965825at2759"/>
<dbReference type="Proteomes" id="UP000245119">
    <property type="component" value="Linkage Group LG12"/>
</dbReference>
<reference evidence="3 4" key="1">
    <citation type="submission" date="2018-04" db="EMBL/GenBank/DDBJ databases">
        <title>The genome of golden apple snail Pomacea canaliculata provides insight into stress tolerance and invasive adaptation.</title>
        <authorList>
            <person name="Liu C."/>
            <person name="Liu B."/>
            <person name="Ren Y."/>
            <person name="Zhang Y."/>
            <person name="Wang H."/>
            <person name="Li S."/>
            <person name="Jiang F."/>
            <person name="Yin L."/>
            <person name="Zhang G."/>
            <person name="Qian W."/>
            <person name="Fan W."/>
        </authorList>
    </citation>
    <scope>NUCLEOTIDE SEQUENCE [LARGE SCALE GENOMIC DNA]</scope>
    <source>
        <strain evidence="3">SZHN2017</strain>
        <tissue evidence="3">Muscle</tissue>
    </source>
</reference>
<dbReference type="CDD" id="cd00060">
    <property type="entry name" value="FHA"/>
    <property type="match status" value="1"/>
</dbReference>
<dbReference type="Pfam" id="PF00498">
    <property type="entry name" value="FHA"/>
    <property type="match status" value="1"/>
</dbReference>
<comment type="caution">
    <text evidence="3">The sequence shown here is derived from an EMBL/GenBank/DDBJ whole genome shotgun (WGS) entry which is preliminary data.</text>
</comment>
<feature type="compositionally biased region" description="Polar residues" evidence="1">
    <location>
        <begin position="302"/>
        <end position="312"/>
    </location>
</feature>
<evidence type="ECO:0000313" key="3">
    <source>
        <dbReference type="EMBL" id="PVD20668.1"/>
    </source>
</evidence>
<evidence type="ECO:0000256" key="1">
    <source>
        <dbReference type="SAM" id="MobiDB-lite"/>
    </source>
</evidence>
<protein>
    <recommendedName>
        <fullName evidence="2">FHA domain-containing protein</fullName>
    </recommendedName>
</protein>
<feature type="region of interest" description="Disordered" evidence="1">
    <location>
        <begin position="292"/>
        <end position="312"/>
    </location>
</feature>
<keyword evidence="4" id="KW-1185">Reference proteome</keyword>
<dbReference type="EMBL" id="PZQS01000012">
    <property type="protein sequence ID" value="PVD20668.1"/>
    <property type="molecule type" value="Genomic_DNA"/>
</dbReference>
<accession>A0A2T7NHP6</accession>
<dbReference type="PROSITE" id="PS50006">
    <property type="entry name" value="FHA_DOMAIN"/>
    <property type="match status" value="1"/>
</dbReference>
<evidence type="ECO:0000313" key="4">
    <source>
        <dbReference type="Proteomes" id="UP000245119"/>
    </source>
</evidence>
<sequence length="425" mass="46354">MGDAATCCTVETPCRLQLFYSDSIPHAVAALLPCQPLCKPVSARVTLGRSSTADVRLNDERMSRLYAALWHDGLDPFVFRVSNLSERKPLVVDQAVLRHGEEAEVRDGSVITMDFLQLRATVLAGDFTAPFYQVAFVKNALLTPPPHMPLILPGEGKCLMTARKNLRSFSFGSSFPLPEFGDSKALSASQAREVTAGFLACLKYGCSSPAKSAQEQSRSFEPEAPMMPGELGIEFELAENVHPSRDESGLQPLTPCSVTESEVPERNLLFLQPPLPYSATPVQLPLNILPPSDQANDRHQQPEPNTFLNSCSGPSAKLDVNLPAEELAAAARKVDLNEIPPLAEIASRIFSSRTTNKNVAGSINQCPCMCEASKACATLTLPKVEERLEEGSALRTLPDMIRTRPKSPVENAEWDTDDPNINCYM</sequence>
<feature type="domain" description="FHA" evidence="2">
    <location>
        <begin position="45"/>
        <end position="97"/>
    </location>
</feature>
<gene>
    <name evidence="3" type="ORF">C0Q70_18826</name>
</gene>
<evidence type="ECO:0000259" key="2">
    <source>
        <dbReference type="PROSITE" id="PS50006"/>
    </source>
</evidence>
<proteinExistence type="predicted"/>
<dbReference type="InterPro" id="IPR000253">
    <property type="entry name" value="FHA_dom"/>
</dbReference>
<name>A0A2T7NHP6_POMCA</name>
<dbReference type="Gene3D" id="2.60.200.20">
    <property type="match status" value="1"/>
</dbReference>
<dbReference type="SUPFAM" id="SSF49879">
    <property type="entry name" value="SMAD/FHA domain"/>
    <property type="match status" value="1"/>
</dbReference>
<dbReference type="AlphaFoldDB" id="A0A2T7NHP6"/>